<dbReference type="PANTHER" id="PTHR46648:SF1">
    <property type="entry name" value="ADENOSINE 5'-MONOPHOSPHORAMIDASE HNT1"/>
    <property type="match status" value="1"/>
</dbReference>
<sequence>MDLADYVRRARSGRCFVCAFLDGDPDYAHEPLYDDGTYVAFLNRYPTLVGSALVAPRRHVEDVVRELTPEGYLDLQALVHRVARAVADVLRPERTYLLSLGSAQGNAHVHWHVAPLPPGVPYERQQYHALMAEHGVVRQTPEQVADLGARIRAALAAG</sequence>
<keyword evidence="3" id="KW-0808">Transferase</keyword>
<dbReference type="InterPro" id="IPR011146">
    <property type="entry name" value="HIT-like"/>
</dbReference>
<reference evidence="3 4" key="1">
    <citation type="submission" date="2024-10" db="EMBL/GenBank/DDBJ databases">
        <title>The Natural Products Discovery Center: Release of the First 8490 Sequenced Strains for Exploring Actinobacteria Biosynthetic Diversity.</title>
        <authorList>
            <person name="Kalkreuter E."/>
            <person name="Kautsar S.A."/>
            <person name="Yang D."/>
            <person name="Bader C.D."/>
            <person name="Teijaro C.N."/>
            <person name="Fluegel L."/>
            <person name="Davis C.M."/>
            <person name="Simpson J.R."/>
            <person name="Lauterbach L."/>
            <person name="Steele A.D."/>
            <person name="Gui C."/>
            <person name="Meng S."/>
            <person name="Li G."/>
            <person name="Viehrig K."/>
            <person name="Ye F."/>
            <person name="Su P."/>
            <person name="Kiefer A.F."/>
            <person name="Nichols A."/>
            <person name="Cepeda A.J."/>
            <person name="Yan W."/>
            <person name="Fan B."/>
            <person name="Jiang Y."/>
            <person name="Adhikari A."/>
            <person name="Zheng C.-J."/>
            <person name="Schuster L."/>
            <person name="Cowan T.M."/>
            <person name="Smanski M.J."/>
            <person name="Chevrette M.G."/>
            <person name="De Carvalho L.P.S."/>
            <person name="Shen B."/>
        </authorList>
    </citation>
    <scope>NUCLEOTIDE SEQUENCE [LARGE SCALE GENOMIC DNA]</scope>
    <source>
        <strain evidence="3 4">NPDC049845</strain>
    </source>
</reference>
<evidence type="ECO:0000256" key="1">
    <source>
        <dbReference type="PROSITE-ProRule" id="PRU00464"/>
    </source>
</evidence>
<dbReference type="GO" id="GO:0008168">
    <property type="term" value="F:methyltransferase activity"/>
    <property type="evidence" value="ECO:0007669"/>
    <property type="project" value="UniProtKB-KW"/>
</dbReference>
<dbReference type="Gene3D" id="3.30.428.10">
    <property type="entry name" value="HIT-like"/>
    <property type="match status" value="1"/>
</dbReference>
<evidence type="ECO:0000313" key="3">
    <source>
        <dbReference type="EMBL" id="MFI7262816.1"/>
    </source>
</evidence>
<dbReference type="EMBL" id="JBITLE010000003">
    <property type="protein sequence ID" value="MFI7262816.1"/>
    <property type="molecule type" value="Genomic_DNA"/>
</dbReference>
<gene>
    <name evidence="3" type="ORF">ACIBP4_11010</name>
</gene>
<dbReference type="RefSeq" id="WP_396768769.1">
    <property type="nucleotide sequence ID" value="NZ_JBITLA010000003.1"/>
</dbReference>
<dbReference type="Proteomes" id="UP001612812">
    <property type="component" value="Unassembled WGS sequence"/>
</dbReference>
<dbReference type="PROSITE" id="PS51084">
    <property type="entry name" value="HIT_2"/>
    <property type="match status" value="1"/>
</dbReference>
<evidence type="ECO:0000259" key="2">
    <source>
        <dbReference type="PROSITE" id="PS51084"/>
    </source>
</evidence>
<dbReference type="GO" id="GO:0032259">
    <property type="term" value="P:methylation"/>
    <property type="evidence" value="ECO:0007669"/>
    <property type="project" value="UniProtKB-KW"/>
</dbReference>
<comment type="caution">
    <text evidence="3">The sequence shown here is derived from an EMBL/GenBank/DDBJ whole genome shotgun (WGS) entry which is preliminary data.</text>
</comment>
<keyword evidence="4" id="KW-1185">Reference proteome</keyword>
<accession>A0ABW7ZL42</accession>
<dbReference type="PANTHER" id="PTHR46648">
    <property type="entry name" value="HIT FAMILY PROTEIN 1"/>
    <property type="match status" value="1"/>
</dbReference>
<proteinExistence type="predicted"/>
<organism evidence="3 4">
    <name type="scientific">Micromonospora maritima</name>
    <dbReference type="NCBI Taxonomy" id="986711"/>
    <lineage>
        <taxon>Bacteria</taxon>
        <taxon>Bacillati</taxon>
        <taxon>Actinomycetota</taxon>
        <taxon>Actinomycetes</taxon>
        <taxon>Micromonosporales</taxon>
        <taxon>Micromonosporaceae</taxon>
        <taxon>Micromonospora</taxon>
    </lineage>
</organism>
<dbReference type="InterPro" id="IPR001310">
    <property type="entry name" value="Histidine_triad_HIT"/>
</dbReference>
<keyword evidence="3" id="KW-0489">Methyltransferase</keyword>
<dbReference type="InterPro" id="IPR036265">
    <property type="entry name" value="HIT-like_sf"/>
</dbReference>
<dbReference type="EC" id="2.1.1.-" evidence="3"/>
<dbReference type="Pfam" id="PF01230">
    <property type="entry name" value="HIT"/>
    <property type="match status" value="1"/>
</dbReference>
<feature type="short sequence motif" description="Histidine triad motif" evidence="1">
    <location>
        <begin position="108"/>
        <end position="112"/>
    </location>
</feature>
<name>A0ABW7ZL42_9ACTN</name>
<dbReference type="SUPFAM" id="SSF54197">
    <property type="entry name" value="HIT-like"/>
    <property type="match status" value="1"/>
</dbReference>
<feature type="domain" description="HIT" evidence="2">
    <location>
        <begin position="16"/>
        <end position="123"/>
    </location>
</feature>
<evidence type="ECO:0000313" key="4">
    <source>
        <dbReference type="Proteomes" id="UP001612812"/>
    </source>
</evidence>
<protein>
    <submittedName>
        <fullName evidence="3">HIT family protein</fullName>
        <ecNumber evidence="3">2.1.1.-</ecNumber>
    </submittedName>
</protein>